<evidence type="ECO:0000256" key="2">
    <source>
        <dbReference type="ARBA" id="ARBA00022679"/>
    </source>
</evidence>
<keyword evidence="2 5" id="KW-0808">Transferase</keyword>
<dbReference type="AlphaFoldDB" id="A0A1G7H1J0"/>
<dbReference type="InterPro" id="IPR050602">
    <property type="entry name" value="Malonyl-ACP_OMT"/>
</dbReference>
<evidence type="ECO:0000256" key="3">
    <source>
        <dbReference type="SAM" id="MobiDB-lite"/>
    </source>
</evidence>
<dbReference type="CDD" id="cd02440">
    <property type="entry name" value="AdoMet_MTases"/>
    <property type="match status" value="1"/>
</dbReference>
<feature type="domain" description="Methyltransferase type 11" evidence="4">
    <location>
        <begin position="54"/>
        <end position="143"/>
    </location>
</feature>
<keyword evidence="1 5" id="KW-0489">Methyltransferase</keyword>
<dbReference type="EMBL" id="FNAP01000017">
    <property type="protein sequence ID" value="SDE94302.1"/>
    <property type="molecule type" value="Genomic_DNA"/>
</dbReference>
<accession>A0A1G7H1J0</accession>
<dbReference type="STRING" id="69960.SAMN05421720_11720"/>
<dbReference type="GO" id="GO:0008757">
    <property type="term" value="F:S-adenosylmethionine-dependent methyltransferase activity"/>
    <property type="evidence" value="ECO:0007669"/>
    <property type="project" value="InterPro"/>
</dbReference>
<feature type="region of interest" description="Disordered" evidence="3">
    <location>
        <begin position="271"/>
        <end position="298"/>
    </location>
</feature>
<organism evidence="5 6">
    <name type="scientific">Rhodospira trueperi</name>
    <dbReference type="NCBI Taxonomy" id="69960"/>
    <lineage>
        <taxon>Bacteria</taxon>
        <taxon>Pseudomonadati</taxon>
        <taxon>Pseudomonadota</taxon>
        <taxon>Alphaproteobacteria</taxon>
        <taxon>Rhodospirillales</taxon>
        <taxon>Rhodospirillaceae</taxon>
        <taxon>Rhodospira</taxon>
    </lineage>
</organism>
<evidence type="ECO:0000259" key="4">
    <source>
        <dbReference type="Pfam" id="PF08241"/>
    </source>
</evidence>
<dbReference type="Gene3D" id="3.40.50.150">
    <property type="entry name" value="Vaccinia Virus protein VP39"/>
    <property type="match status" value="1"/>
</dbReference>
<keyword evidence="6" id="KW-1185">Reference proteome</keyword>
<name>A0A1G7H1J0_9PROT</name>
<evidence type="ECO:0000313" key="6">
    <source>
        <dbReference type="Proteomes" id="UP000199412"/>
    </source>
</evidence>
<dbReference type="PANTHER" id="PTHR13090">
    <property type="entry name" value="ARGININE-HYDROXYLASE NDUFAF5, MITOCHONDRIAL"/>
    <property type="match status" value="1"/>
</dbReference>
<dbReference type="Proteomes" id="UP000199412">
    <property type="component" value="Unassembled WGS sequence"/>
</dbReference>
<reference evidence="5 6" key="1">
    <citation type="submission" date="2016-10" db="EMBL/GenBank/DDBJ databases">
        <authorList>
            <person name="de Groot N.N."/>
        </authorList>
    </citation>
    <scope>NUCLEOTIDE SEQUENCE [LARGE SCALE GENOMIC DNA]</scope>
    <source>
        <strain evidence="5 6">ATCC 700224</strain>
    </source>
</reference>
<gene>
    <name evidence="5" type="ORF">SAMN05421720_11720</name>
</gene>
<dbReference type="GO" id="GO:0032259">
    <property type="term" value="P:methylation"/>
    <property type="evidence" value="ECO:0007669"/>
    <property type="project" value="UniProtKB-KW"/>
</dbReference>
<proteinExistence type="predicted"/>
<dbReference type="InterPro" id="IPR013216">
    <property type="entry name" value="Methyltransf_11"/>
</dbReference>
<evidence type="ECO:0000313" key="5">
    <source>
        <dbReference type="EMBL" id="SDE94302.1"/>
    </source>
</evidence>
<evidence type="ECO:0000256" key="1">
    <source>
        <dbReference type="ARBA" id="ARBA00022603"/>
    </source>
</evidence>
<feature type="compositionally biased region" description="Polar residues" evidence="3">
    <location>
        <begin position="289"/>
        <end position="298"/>
    </location>
</feature>
<protein>
    <submittedName>
        <fullName evidence="5">Methyltransferase domain-containing protein</fullName>
    </submittedName>
</protein>
<dbReference type="PANTHER" id="PTHR13090:SF1">
    <property type="entry name" value="ARGININE-HYDROXYLASE NDUFAF5, MITOCHONDRIAL"/>
    <property type="match status" value="1"/>
</dbReference>
<dbReference type="InterPro" id="IPR029063">
    <property type="entry name" value="SAM-dependent_MTases_sf"/>
</dbReference>
<dbReference type="SUPFAM" id="SSF53335">
    <property type="entry name" value="S-adenosyl-L-methionine-dependent methyltransferases"/>
    <property type="match status" value="1"/>
</dbReference>
<sequence>MPPDSMTVFDRRIVRLHRERAAAGWDGFDFLMRETAERLVDRLDDITRSFPLALDLGCHGGEIAQALNGRGGIVTLIQADLSPSMACRAADHGPVLVCDEETLPVAPASLDAVLSNLSLHWVNDLPGALTQARRALRPDGLFLASLLGGATLGELRTCLADAEIEITGGLSPRASPLADVRDAGDLLARAGFALPTVDADVITVSYESPIRLFQDLRGMGESNAVLTRRKTMSRRDILFRAAELYMERHAGPDGRVPATFEVITMTAWAPDASQPKPLPPGSGRASLAQALTTPDTHH</sequence>
<dbReference type="Pfam" id="PF08241">
    <property type="entry name" value="Methyltransf_11"/>
    <property type="match status" value="1"/>
</dbReference>